<dbReference type="GO" id="GO:0016747">
    <property type="term" value="F:acyltransferase activity, transferring groups other than amino-acyl groups"/>
    <property type="evidence" value="ECO:0007669"/>
    <property type="project" value="InterPro"/>
</dbReference>
<accession>A0AAU7XG07</accession>
<dbReference type="InterPro" id="IPR016181">
    <property type="entry name" value="Acyl_CoA_acyltransferase"/>
</dbReference>
<protein>
    <submittedName>
        <fullName evidence="2">GNAT family protein</fullName>
        <ecNumber evidence="2">2.-.-.-</ecNumber>
    </submittedName>
</protein>
<keyword evidence="2" id="KW-0808">Transferase</keyword>
<dbReference type="PANTHER" id="PTHR43792">
    <property type="entry name" value="GNAT FAMILY, PUTATIVE (AFU_ORTHOLOGUE AFUA_3G00765)-RELATED-RELATED"/>
    <property type="match status" value="1"/>
</dbReference>
<dbReference type="InterPro" id="IPR051531">
    <property type="entry name" value="N-acetyltransferase"/>
</dbReference>
<dbReference type="Gene3D" id="3.40.630.30">
    <property type="match status" value="1"/>
</dbReference>
<evidence type="ECO:0000259" key="1">
    <source>
        <dbReference type="PROSITE" id="PS51186"/>
    </source>
</evidence>
<name>A0AAU7XG07_9HYPH</name>
<dbReference type="SUPFAM" id="SSF55729">
    <property type="entry name" value="Acyl-CoA N-acyltransferases (Nat)"/>
    <property type="match status" value="1"/>
</dbReference>
<reference evidence="2" key="1">
    <citation type="submission" date="2024-06" db="EMBL/GenBank/DDBJ databases">
        <title>Methylostella associata gen. nov., sp. nov., a novel Ancalomicrobiaceae-affiliated facultatively methylotrophic bacteria that feed on methanotrophs of the genus Methylococcus.</title>
        <authorList>
            <person name="Saltykova V."/>
            <person name="Danilova O.V."/>
            <person name="Oshkin I.Y."/>
            <person name="Belova S.E."/>
            <person name="Pimenov N.V."/>
            <person name="Dedysh S.N."/>
        </authorList>
    </citation>
    <scope>NUCLEOTIDE SEQUENCE</scope>
    <source>
        <strain evidence="2">S20</strain>
    </source>
</reference>
<dbReference type="PANTHER" id="PTHR43792:SF1">
    <property type="entry name" value="N-ACETYLTRANSFERASE DOMAIN-CONTAINING PROTEIN"/>
    <property type="match status" value="1"/>
</dbReference>
<dbReference type="Pfam" id="PF13302">
    <property type="entry name" value="Acetyltransf_3"/>
    <property type="match status" value="1"/>
</dbReference>
<dbReference type="RefSeq" id="WP_407051764.1">
    <property type="nucleotide sequence ID" value="NZ_CP158568.1"/>
</dbReference>
<feature type="domain" description="N-acetyltransferase" evidence="1">
    <location>
        <begin position="9"/>
        <end position="163"/>
    </location>
</feature>
<evidence type="ECO:0000313" key="2">
    <source>
        <dbReference type="EMBL" id="XBY46672.1"/>
    </source>
</evidence>
<dbReference type="EMBL" id="CP158568">
    <property type="protein sequence ID" value="XBY46672.1"/>
    <property type="molecule type" value="Genomic_DNA"/>
</dbReference>
<proteinExistence type="predicted"/>
<dbReference type="InterPro" id="IPR000182">
    <property type="entry name" value="GNAT_dom"/>
</dbReference>
<dbReference type="PROSITE" id="PS51186">
    <property type="entry name" value="GNAT"/>
    <property type="match status" value="1"/>
</dbReference>
<gene>
    <name evidence="2" type="ORF">ABS361_10915</name>
</gene>
<dbReference type="EC" id="2.-.-.-" evidence="2"/>
<dbReference type="KEGG" id="mflg:ABS361_10915"/>
<dbReference type="AlphaFoldDB" id="A0AAU7XG07"/>
<sequence length="176" mass="20043">MDTVETERLVLRNFRSEDAADLFAYLHAPRSACFLDMALADLDAARAEAETRARADDYVAVCLREGGRVIGDLFRFHEPPDTYSVGWNFHEDVAGAGYASEAARALFSHLFRVEGARRLYAYVEEDNHPSRRLCERLGMRAEGLFREFISFETGEDGMPRYVDTMQYAILSKEWVG</sequence>
<organism evidence="2">
    <name type="scientific">Methyloraptor flagellatus</name>
    <dbReference type="NCBI Taxonomy" id="3162530"/>
    <lineage>
        <taxon>Bacteria</taxon>
        <taxon>Pseudomonadati</taxon>
        <taxon>Pseudomonadota</taxon>
        <taxon>Alphaproteobacteria</taxon>
        <taxon>Hyphomicrobiales</taxon>
        <taxon>Ancalomicrobiaceae</taxon>
        <taxon>Methyloraptor</taxon>
    </lineage>
</organism>